<dbReference type="EMBL" id="JAGIZQ010000006">
    <property type="protein sequence ID" value="KAH6622969.1"/>
    <property type="molecule type" value="Genomic_DNA"/>
</dbReference>
<accession>A0ACB7NX01</accession>
<reference evidence="1 2" key="1">
    <citation type="journal article" date="2021" name="Nat. Commun.">
        <title>Genetic determinants of endophytism in the Arabidopsis root mycobiome.</title>
        <authorList>
            <person name="Mesny F."/>
            <person name="Miyauchi S."/>
            <person name="Thiergart T."/>
            <person name="Pickel B."/>
            <person name="Atanasova L."/>
            <person name="Karlsson M."/>
            <person name="Huettel B."/>
            <person name="Barry K.W."/>
            <person name="Haridas S."/>
            <person name="Chen C."/>
            <person name="Bauer D."/>
            <person name="Andreopoulos W."/>
            <person name="Pangilinan J."/>
            <person name="LaButti K."/>
            <person name="Riley R."/>
            <person name="Lipzen A."/>
            <person name="Clum A."/>
            <person name="Drula E."/>
            <person name="Henrissat B."/>
            <person name="Kohler A."/>
            <person name="Grigoriev I.V."/>
            <person name="Martin F.M."/>
            <person name="Hacquard S."/>
        </authorList>
    </citation>
    <scope>NUCLEOTIDE SEQUENCE [LARGE SCALE GENOMIC DNA]</scope>
    <source>
        <strain evidence="1 2">MPI-SDFR-AT-0079</strain>
    </source>
</reference>
<dbReference type="Proteomes" id="UP000724584">
    <property type="component" value="Unassembled WGS sequence"/>
</dbReference>
<sequence>MAVKNWNDRADKDLFFTILSVKNIGVISGSEWTTIGNHMRLMGYGFTNEGCRQHFQGLRRAQNKTEHGLPGDNPRKVDPTLNPITRRPGPGRGRPRKQPADNGSGAGSVGPQVSGGHPAGTPSADAMPVTSVPPQMVPGAGPVADMGHGVSMHTQFGFTGVPSAPPGSVPAVPGASSTPAVANVPAPHQPSANHQPPVTHGLAPSHGLPPNHGPPANHGLPTSHGLPVNHGQPQPPPQVNQGVAPQAQMTAPGNLTVDSSLEDDAEEDEEHVAKRQRLEDIQEPTLEDEAVLHVLSGHNNPGTPDEYTTEYEYGDA</sequence>
<evidence type="ECO:0000313" key="1">
    <source>
        <dbReference type="EMBL" id="KAH6622969.1"/>
    </source>
</evidence>
<proteinExistence type="predicted"/>
<organism evidence="1 2">
    <name type="scientific">Chaetomium tenue</name>
    <dbReference type="NCBI Taxonomy" id="1854479"/>
    <lineage>
        <taxon>Eukaryota</taxon>
        <taxon>Fungi</taxon>
        <taxon>Dikarya</taxon>
        <taxon>Ascomycota</taxon>
        <taxon>Pezizomycotina</taxon>
        <taxon>Sordariomycetes</taxon>
        <taxon>Sordariomycetidae</taxon>
        <taxon>Sordariales</taxon>
        <taxon>Chaetomiaceae</taxon>
        <taxon>Chaetomium</taxon>
    </lineage>
</organism>
<keyword evidence="2" id="KW-1185">Reference proteome</keyword>
<comment type="caution">
    <text evidence="1">The sequence shown here is derived from an EMBL/GenBank/DDBJ whole genome shotgun (WGS) entry which is preliminary data.</text>
</comment>
<name>A0ACB7NX01_9PEZI</name>
<gene>
    <name evidence="1" type="ORF">F5144DRAFT_595226</name>
</gene>
<protein>
    <submittedName>
        <fullName evidence="1">Uncharacterized protein</fullName>
    </submittedName>
</protein>
<evidence type="ECO:0000313" key="2">
    <source>
        <dbReference type="Proteomes" id="UP000724584"/>
    </source>
</evidence>